<protein>
    <submittedName>
        <fullName evidence="2">Uncharacterized protein</fullName>
    </submittedName>
</protein>
<feature type="region of interest" description="Disordered" evidence="1">
    <location>
        <begin position="101"/>
        <end position="145"/>
    </location>
</feature>
<feature type="compositionally biased region" description="Basic and acidic residues" evidence="1">
    <location>
        <begin position="122"/>
        <end position="135"/>
    </location>
</feature>
<dbReference type="AlphaFoldDB" id="A0A4Q2UI87"/>
<gene>
    <name evidence="2" type="ORF">EQG79_15520</name>
</gene>
<dbReference type="RefSeq" id="WP_129602416.1">
    <property type="nucleotide sequence ID" value="NZ_SBLB01000004.1"/>
</dbReference>
<feature type="compositionally biased region" description="Polar residues" evidence="1">
    <location>
        <begin position="106"/>
        <end position="121"/>
    </location>
</feature>
<dbReference type="Proteomes" id="UP000290407">
    <property type="component" value="Unassembled WGS sequence"/>
</dbReference>
<dbReference type="EMBL" id="SBLB01000004">
    <property type="protein sequence ID" value="RYC68826.1"/>
    <property type="molecule type" value="Genomic_DNA"/>
</dbReference>
<feature type="compositionally biased region" description="Basic and acidic residues" evidence="1">
    <location>
        <begin position="293"/>
        <end position="320"/>
    </location>
</feature>
<proteinExistence type="predicted"/>
<name>A0A4Q2UI87_9BACT</name>
<organism evidence="2 3">
    <name type="scientific">Spirosoma sordidisoli</name>
    <dbReference type="NCBI Taxonomy" id="2502893"/>
    <lineage>
        <taxon>Bacteria</taxon>
        <taxon>Pseudomonadati</taxon>
        <taxon>Bacteroidota</taxon>
        <taxon>Cytophagia</taxon>
        <taxon>Cytophagales</taxon>
        <taxon>Cytophagaceae</taxon>
        <taxon>Spirosoma</taxon>
    </lineage>
</organism>
<feature type="compositionally biased region" description="Basic and acidic residues" evidence="1">
    <location>
        <begin position="56"/>
        <end position="65"/>
    </location>
</feature>
<feature type="compositionally biased region" description="Pro residues" evidence="1">
    <location>
        <begin position="177"/>
        <end position="215"/>
    </location>
</feature>
<accession>A0A4Q2UI87</accession>
<evidence type="ECO:0000313" key="2">
    <source>
        <dbReference type="EMBL" id="RYC68826.1"/>
    </source>
</evidence>
<evidence type="ECO:0000313" key="3">
    <source>
        <dbReference type="Proteomes" id="UP000290407"/>
    </source>
</evidence>
<feature type="compositionally biased region" description="Basic and acidic residues" evidence="1">
    <location>
        <begin position="335"/>
        <end position="360"/>
    </location>
</feature>
<feature type="region of interest" description="Disordered" evidence="1">
    <location>
        <begin position="173"/>
        <end position="237"/>
    </location>
</feature>
<sequence>MENNANLSDGAQQADIVSSEHAETMFSADQAETNMVKLVDGKLTPMGDTEDDVSDDMPRIRVGSDEERALMGDDKKKYENSEAALRAGNVIDPSVMPNDPIAVGNITGNPDAGSTVNTGLSSEDKPDNDRTDAGKDATPTHAFGMWQVGNGSYMPRNQFPIHGYEAETYSVRADMVPPTPGTPDPMQPVPGIPETPPYNPVPGPEIPDLPGQPSPDEPEIQEPDQPDRSHEINARAGFVTFTSGAAGILSADDVAPGEAVPGNQYEGMSAGPNDEGMDEKPDTGDSAHPYDVNARDADEYQPGERPEEGQEARQQPREMMDESSITAQDMVSGPDRSDQKSTDGLDRTYNDPEAARDMAS</sequence>
<comment type="caution">
    <text evidence="2">The sequence shown here is derived from an EMBL/GenBank/DDBJ whole genome shotgun (WGS) entry which is preliminary data.</text>
</comment>
<feature type="region of interest" description="Disordered" evidence="1">
    <location>
        <begin position="42"/>
        <end position="65"/>
    </location>
</feature>
<keyword evidence="3" id="KW-1185">Reference proteome</keyword>
<evidence type="ECO:0000256" key="1">
    <source>
        <dbReference type="SAM" id="MobiDB-lite"/>
    </source>
</evidence>
<reference evidence="2 3" key="1">
    <citation type="submission" date="2019-01" db="EMBL/GenBank/DDBJ databases">
        <title>Spirosoma flava sp. nov., a propanil-degrading bacterium isolated from herbicide-contaminated soil.</title>
        <authorList>
            <person name="Zhang L."/>
            <person name="Jiang J.-D."/>
        </authorList>
    </citation>
    <scope>NUCLEOTIDE SEQUENCE [LARGE SCALE GENOMIC DNA]</scope>
    <source>
        <strain evidence="2 3">TY50</strain>
    </source>
</reference>
<feature type="region of interest" description="Disordered" evidence="1">
    <location>
        <begin position="252"/>
        <end position="360"/>
    </location>
</feature>